<keyword evidence="4 7" id="KW-1133">Transmembrane helix</keyword>
<organism evidence="9 10">
    <name type="scientific">Nocardioides piscis</name>
    <dbReference type="NCBI Taxonomy" id="2714938"/>
    <lineage>
        <taxon>Bacteria</taxon>
        <taxon>Bacillati</taxon>
        <taxon>Actinomycetota</taxon>
        <taxon>Actinomycetes</taxon>
        <taxon>Propionibacteriales</taxon>
        <taxon>Nocardioidaceae</taxon>
        <taxon>Nocardioides</taxon>
    </lineage>
</organism>
<dbReference type="PANTHER" id="PTHR33885:SF3">
    <property type="entry name" value="PHAGE SHOCK PROTEIN C"/>
    <property type="match status" value="1"/>
</dbReference>
<dbReference type="Proteomes" id="UP000502035">
    <property type="component" value="Chromosome"/>
</dbReference>
<name>A0A6G7YFQ0_9ACTN</name>
<evidence type="ECO:0000313" key="9">
    <source>
        <dbReference type="EMBL" id="QIK75496.1"/>
    </source>
</evidence>
<keyword evidence="10" id="KW-1185">Reference proteome</keyword>
<feature type="transmembrane region" description="Helical" evidence="7">
    <location>
        <begin position="60"/>
        <end position="85"/>
    </location>
</feature>
<evidence type="ECO:0000256" key="6">
    <source>
        <dbReference type="SAM" id="MobiDB-lite"/>
    </source>
</evidence>
<evidence type="ECO:0000313" key="10">
    <source>
        <dbReference type="Proteomes" id="UP000502035"/>
    </source>
</evidence>
<evidence type="ECO:0000256" key="7">
    <source>
        <dbReference type="SAM" id="Phobius"/>
    </source>
</evidence>
<evidence type="ECO:0000256" key="2">
    <source>
        <dbReference type="ARBA" id="ARBA00022475"/>
    </source>
</evidence>
<feature type="compositionally biased region" description="Basic and acidic residues" evidence="6">
    <location>
        <begin position="18"/>
        <end position="28"/>
    </location>
</feature>
<reference evidence="9 10" key="1">
    <citation type="submission" date="2020-03" db="EMBL/GenBank/DDBJ databases">
        <title>Nocardioides sp. nov., isolated from fish.</title>
        <authorList>
            <person name="Hyun D.-W."/>
            <person name="Bae J.-W."/>
        </authorList>
    </citation>
    <scope>NUCLEOTIDE SEQUENCE [LARGE SCALE GENOMIC DNA]</scope>
    <source>
        <strain evidence="9 10">HDW12A</strain>
    </source>
</reference>
<evidence type="ECO:0000256" key="4">
    <source>
        <dbReference type="ARBA" id="ARBA00022989"/>
    </source>
</evidence>
<evidence type="ECO:0000259" key="8">
    <source>
        <dbReference type="Pfam" id="PF04024"/>
    </source>
</evidence>
<dbReference type="Pfam" id="PF04024">
    <property type="entry name" value="PspC"/>
    <property type="match status" value="1"/>
</dbReference>
<dbReference type="AlphaFoldDB" id="A0A6G7YFQ0"/>
<gene>
    <name evidence="9" type="ORF">G7071_08625</name>
</gene>
<feature type="domain" description="Phage shock protein PspC N-terminal" evidence="8">
    <location>
        <begin position="34"/>
        <end position="90"/>
    </location>
</feature>
<feature type="transmembrane region" description="Helical" evidence="7">
    <location>
        <begin position="200"/>
        <end position="219"/>
    </location>
</feature>
<keyword evidence="5 7" id="KW-0472">Membrane</keyword>
<dbReference type="KEGG" id="npi:G7071_08625"/>
<protein>
    <submittedName>
        <fullName evidence="9">PspC domain-containing protein</fullName>
    </submittedName>
</protein>
<dbReference type="InterPro" id="IPR007168">
    <property type="entry name" value="Phageshock_PspC_N"/>
</dbReference>
<accession>A0A6G7YFQ0</accession>
<dbReference type="RefSeq" id="WP_166317437.1">
    <property type="nucleotide sequence ID" value="NZ_CP049866.1"/>
</dbReference>
<feature type="compositionally biased region" description="Pro residues" evidence="6">
    <location>
        <begin position="1"/>
        <end position="11"/>
    </location>
</feature>
<proteinExistence type="predicted"/>
<evidence type="ECO:0000256" key="1">
    <source>
        <dbReference type="ARBA" id="ARBA00004162"/>
    </source>
</evidence>
<keyword evidence="3 7" id="KW-0812">Transmembrane</keyword>
<feature type="transmembrane region" description="Helical" evidence="7">
    <location>
        <begin position="231"/>
        <end position="251"/>
    </location>
</feature>
<feature type="transmembrane region" description="Helical" evidence="7">
    <location>
        <begin position="127"/>
        <end position="144"/>
    </location>
</feature>
<evidence type="ECO:0000256" key="5">
    <source>
        <dbReference type="ARBA" id="ARBA00023136"/>
    </source>
</evidence>
<feature type="transmembrane region" description="Helical" evidence="7">
    <location>
        <begin position="105"/>
        <end position="121"/>
    </location>
</feature>
<dbReference type="GO" id="GO:0005886">
    <property type="term" value="C:plasma membrane"/>
    <property type="evidence" value="ECO:0007669"/>
    <property type="project" value="UniProtKB-SubCell"/>
</dbReference>
<comment type="subcellular location">
    <subcellularLocation>
        <location evidence="1">Cell membrane</location>
        <topology evidence="1">Single-pass membrane protein</topology>
    </subcellularLocation>
</comment>
<sequence>MTNPSPPPAVEPGPVDQPGHETRPPRNDILDLGRLRRSTDDRRIAGVAAGLARHLDIDPIIVRVTLVVLVFFGGSGLLLYGAAWLLVPEEGSPSQPLGLDDRNRNIGLIGVGVLAALAALGDFAGAFWFPWPLVIIGLLVVWFLRRSEKGPRPPGQWYAQTAHAQAAPASVPAQGPPPPYAPYDPTAYARPRNPRKQGPILFWFTLAMLATAIGTLSFIDVSGADVPAAAYPALGLALTGVMLAVGAFWGAPGA</sequence>
<dbReference type="EMBL" id="CP049866">
    <property type="protein sequence ID" value="QIK75496.1"/>
    <property type="molecule type" value="Genomic_DNA"/>
</dbReference>
<dbReference type="PANTHER" id="PTHR33885">
    <property type="entry name" value="PHAGE SHOCK PROTEIN C"/>
    <property type="match status" value="1"/>
</dbReference>
<dbReference type="InterPro" id="IPR052027">
    <property type="entry name" value="PspC"/>
</dbReference>
<keyword evidence="2" id="KW-1003">Cell membrane</keyword>
<feature type="region of interest" description="Disordered" evidence="6">
    <location>
        <begin position="1"/>
        <end position="28"/>
    </location>
</feature>
<evidence type="ECO:0000256" key="3">
    <source>
        <dbReference type="ARBA" id="ARBA00022692"/>
    </source>
</evidence>